<dbReference type="InterPro" id="IPR027417">
    <property type="entry name" value="P-loop_NTPase"/>
</dbReference>
<dbReference type="SUPFAM" id="SSF52540">
    <property type="entry name" value="P-loop containing nucleoside triphosphate hydrolases"/>
    <property type="match status" value="1"/>
</dbReference>
<evidence type="ECO:0000313" key="1">
    <source>
        <dbReference type="EMBL" id="RAV07545.1"/>
    </source>
</evidence>
<name>A0A329LH83_9MYCO</name>
<gene>
    <name evidence="1" type="ORF">DQP57_18760</name>
</gene>
<sequence>MALTIATDPSLHAIRVEAKNDIIDVEIRSQDGHLVKGSQFKLRNQSDTWGQQELIDELVRWSGLAGENPGATYEFVTDGRLGPTGVKVRDALEKAASGDLDDIRQLFTGKTGGVVVSDESLTRASIRAEGLAYADLIDAAQTRARALLSNVTSTAEAEERGRWVVLELVNMVTERSGLADDAARIITRDEVLALLATPQDHIPSTQWDTALKSKFCASVLARPDVSPVELACRPDVAIGIGSAAEPQLLESWAQKNAVRLLAGASGSGKSTVVLDMQRRAAEHGAVVIAVSAEDYLPGRLEAMVAAGLNRHTFIGAHPAVGTAALADPEVVIAVDGVTEIPPGTREKLEDELKQFLTADRRADLVLIGRGLTAMRAMLTRSVTTTDLMVCPMSEDEQCPIVESFFQLDTGTAQWLVRQVNHVMHEAASNPLMLLLGARAIALQGTASSPALIFHTVISDIAEQCGYPDASILFAGLGMAYATLLDGQKRYCDTLDWGSLLTQSAQRLTDAGHSVTVRRLREFGSETGIVRSAPFDTVRPIHDSFADFLAAVALSRSLAELPDHLGEHDRPRARFLAQLSGVAVGLADRLTRDLPFTAVNVAPYERRPPEEAWFDETKRHLDHLLPNTQARPTVAYWQDTNGRVVATVGAGVEGWLGSAAPDRAVFESGWTFPLSDGQGPLTVAVRIWRRWVEQHLTAPTLSGVAVPQTLQESRAMLAAHSTALLQHRLDLSSQMGLRGSDGEALTAAASQQIQFAISQHQVDEERDRGVWFRELAELTAGEEVLVGELSDPAGWTGRGSVDSFVTTSVAQSASRDLRQIINAMVSRTWL</sequence>
<protein>
    <submittedName>
        <fullName evidence="1">Uncharacterized protein</fullName>
    </submittedName>
</protein>
<accession>A0A329LH83</accession>
<organism evidence="1 2">
    <name type="scientific">Mycobacterium colombiense</name>
    <dbReference type="NCBI Taxonomy" id="339268"/>
    <lineage>
        <taxon>Bacteria</taxon>
        <taxon>Bacillati</taxon>
        <taxon>Actinomycetota</taxon>
        <taxon>Actinomycetes</taxon>
        <taxon>Mycobacteriales</taxon>
        <taxon>Mycobacteriaceae</taxon>
        <taxon>Mycobacterium</taxon>
        <taxon>Mycobacterium avium complex (MAC)</taxon>
    </lineage>
</organism>
<dbReference type="EMBL" id="QMEV01000046">
    <property type="protein sequence ID" value="RAV07545.1"/>
    <property type="molecule type" value="Genomic_DNA"/>
</dbReference>
<evidence type="ECO:0000313" key="2">
    <source>
        <dbReference type="Proteomes" id="UP000250915"/>
    </source>
</evidence>
<reference evidence="1 2" key="1">
    <citation type="submission" date="2018-06" db="EMBL/GenBank/DDBJ databases">
        <title>NTM in soil in Japan.</title>
        <authorList>
            <person name="Ohya K."/>
        </authorList>
    </citation>
    <scope>NUCLEOTIDE SEQUENCE [LARGE SCALE GENOMIC DNA]</scope>
    <source>
        <strain evidence="1 2">GF28</strain>
    </source>
</reference>
<proteinExistence type="predicted"/>
<dbReference type="Proteomes" id="UP000250915">
    <property type="component" value="Unassembled WGS sequence"/>
</dbReference>
<comment type="caution">
    <text evidence="1">The sequence shown here is derived from an EMBL/GenBank/DDBJ whole genome shotgun (WGS) entry which is preliminary data.</text>
</comment>
<dbReference type="AlphaFoldDB" id="A0A329LH83"/>